<dbReference type="GO" id="GO:0016020">
    <property type="term" value="C:membrane"/>
    <property type="evidence" value="ECO:0007669"/>
    <property type="project" value="UniProtKB-SubCell"/>
</dbReference>
<comment type="subcellular location">
    <subcellularLocation>
        <location evidence="1">Membrane</location>
        <topology evidence="1">Multi-pass membrane protein</topology>
    </subcellularLocation>
</comment>
<dbReference type="InterPro" id="IPR050549">
    <property type="entry name" value="MFS_Trehalose_Transporter"/>
</dbReference>
<sequence>MMVAVPTVVIAALHNAATGLSINDEQASWFAGILYACQPLGSIFSGILSDKFGRKKCMILVSIPQLVAWLLIYTAQTVEMLYIAAVLMGSSIGFMEAPQLSYIGEATQPHLRATLATFTSICVSIGYFVMYLLGTITTWRVACAYAASVPILAMITVSQIPESPVWLIMNNKIREAEQALCWLRGWVSINAVQKEMHSLLAYLKKSNKVDPKTYTPSKGKIYTQVSENGNRNGSSSSDSSDSQTKEKLTFSDKLHFILQPEMFRPFRLIFLFFFFYHCAALSGFRPYMVQVYTSLKLPVDSHWFTVVSGLLQIAGGLCCTIFVHCTGKRVISFISMILCSAMCLSLGWYSMVQEKYGYSNPWIPLTLFIILFFSMSLGISPIPWTLLSEIFPPRGRGIAGGLSAASFYILYFMVTKTFLDMENLIHLYGVFYFYGVLGLVGLVFLYFYLPETKDRKLEDIEYYFKHGHHAESNGTLPR</sequence>
<evidence type="ECO:0000256" key="6">
    <source>
        <dbReference type="SAM" id="Phobius"/>
    </source>
</evidence>
<name>A0A1B6CRC6_9HEMI</name>
<keyword evidence="2 6" id="KW-0812">Transmembrane</keyword>
<dbReference type="PANTHER" id="PTHR48021">
    <property type="match status" value="1"/>
</dbReference>
<feature type="domain" description="Major facilitator superfamily (MFS) profile" evidence="7">
    <location>
        <begin position="1"/>
        <end position="453"/>
    </location>
</feature>
<feature type="transmembrane region" description="Helical" evidence="6">
    <location>
        <begin position="301"/>
        <end position="323"/>
    </location>
</feature>
<feature type="transmembrane region" description="Helical" evidence="6">
    <location>
        <begin position="115"/>
        <end position="133"/>
    </location>
</feature>
<reference evidence="8" key="1">
    <citation type="submission" date="2015-12" db="EMBL/GenBank/DDBJ databases">
        <title>De novo transcriptome assembly of four potential Pierce s Disease insect vectors from Arizona vineyards.</title>
        <authorList>
            <person name="Tassone E.E."/>
        </authorList>
    </citation>
    <scope>NUCLEOTIDE SEQUENCE</scope>
</reference>
<dbReference type="EMBL" id="GEDC01011385">
    <property type="protein sequence ID" value="JAS25913.1"/>
    <property type="molecule type" value="Transcribed_RNA"/>
</dbReference>
<dbReference type="InterPro" id="IPR005829">
    <property type="entry name" value="Sugar_transporter_CS"/>
</dbReference>
<feature type="region of interest" description="Disordered" evidence="5">
    <location>
        <begin position="214"/>
        <end position="244"/>
    </location>
</feature>
<feature type="transmembrane region" description="Helical" evidence="6">
    <location>
        <begin position="425"/>
        <end position="449"/>
    </location>
</feature>
<evidence type="ECO:0000256" key="4">
    <source>
        <dbReference type="ARBA" id="ARBA00023136"/>
    </source>
</evidence>
<dbReference type="SUPFAM" id="SSF103473">
    <property type="entry name" value="MFS general substrate transporter"/>
    <property type="match status" value="1"/>
</dbReference>
<dbReference type="InterPro" id="IPR005828">
    <property type="entry name" value="MFS_sugar_transport-like"/>
</dbReference>
<evidence type="ECO:0000256" key="5">
    <source>
        <dbReference type="SAM" id="MobiDB-lite"/>
    </source>
</evidence>
<keyword evidence="3 6" id="KW-1133">Transmembrane helix</keyword>
<evidence type="ECO:0000256" key="3">
    <source>
        <dbReference type="ARBA" id="ARBA00022989"/>
    </source>
</evidence>
<organism evidence="8">
    <name type="scientific">Clastoptera arizonana</name>
    <name type="common">Arizona spittle bug</name>
    <dbReference type="NCBI Taxonomy" id="38151"/>
    <lineage>
        <taxon>Eukaryota</taxon>
        <taxon>Metazoa</taxon>
        <taxon>Ecdysozoa</taxon>
        <taxon>Arthropoda</taxon>
        <taxon>Hexapoda</taxon>
        <taxon>Insecta</taxon>
        <taxon>Pterygota</taxon>
        <taxon>Neoptera</taxon>
        <taxon>Paraneoptera</taxon>
        <taxon>Hemiptera</taxon>
        <taxon>Auchenorrhyncha</taxon>
        <taxon>Cercopoidea</taxon>
        <taxon>Clastopteridae</taxon>
        <taxon>Clastoptera</taxon>
    </lineage>
</organism>
<evidence type="ECO:0000313" key="9">
    <source>
        <dbReference type="EMBL" id="JAS25913.1"/>
    </source>
</evidence>
<dbReference type="Gene3D" id="1.20.1250.20">
    <property type="entry name" value="MFS general substrate transporter like domains"/>
    <property type="match status" value="1"/>
</dbReference>
<feature type="transmembrane region" description="Helical" evidence="6">
    <location>
        <begin position="398"/>
        <end position="419"/>
    </location>
</feature>
<dbReference type="InterPro" id="IPR036259">
    <property type="entry name" value="MFS_trans_sf"/>
</dbReference>
<keyword evidence="4 6" id="KW-0472">Membrane</keyword>
<accession>A0A1B6CRC6</accession>
<evidence type="ECO:0000259" key="7">
    <source>
        <dbReference type="PROSITE" id="PS50850"/>
    </source>
</evidence>
<feature type="transmembrane region" description="Helical" evidence="6">
    <location>
        <begin position="29"/>
        <end position="48"/>
    </location>
</feature>
<protein>
    <recommendedName>
        <fullName evidence="7">Major facilitator superfamily (MFS) profile domain-containing protein</fullName>
    </recommendedName>
</protein>
<dbReference type="PROSITE" id="PS50850">
    <property type="entry name" value="MFS"/>
    <property type="match status" value="1"/>
</dbReference>
<dbReference type="PANTHER" id="PTHR48021:SF39">
    <property type="entry name" value="MAJOR FACILITATOR SUPERFAMILY (MFS) PROFILE DOMAIN-CONTAINING PROTEIN"/>
    <property type="match status" value="1"/>
</dbReference>
<dbReference type="PROSITE" id="PS00216">
    <property type="entry name" value="SUGAR_TRANSPORT_1"/>
    <property type="match status" value="1"/>
</dbReference>
<evidence type="ECO:0000256" key="2">
    <source>
        <dbReference type="ARBA" id="ARBA00022692"/>
    </source>
</evidence>
<feature type="transmembrane region" description="Helical" evidence="6">
    <location>
        <begin position="268"/>
        <end position="289"/>
    </location>
</feature>
<dbReference type="InterPro" id="IPR020846">
    <property type="entry name" value="MFS_dom"/>
</dbReference>
<proteinExistence type="predicted"/>
<dbReference type="AlphaFoldDB" id="A0A1B6CRC6"/>
<evidence type="ECO:0000313" key="8">
    <source>
        <dbReference type="EMBL" id="JAS15753.1"/>
    </source>
</evidence>
<gene>
    <name evidence="8" type="ORF">g.19952</name>
    <name evidence="9" type="ORF">g.19953</name>
</gene>
<dbReference type="EMBL" id="GEDC01021545">
    <property type="protein sequence ID" value="JAS15753.1"/>
    <property type="molecule type" value="Transcribed_RNA"/>
</dbReference>
<dbReference type="Pfam" id="PF00083">
    <property type="entry name" value="Sugar_tr"/>
    <property type="match status" value="1"/>
</dbReference>
<feature type="compositionally biased region" description="Polar residues" evidence="5">
    <location>
        <begin position="223"/>
        <end position="233"/>
    </location>
</feature>
<dbReference type="GO" id="GO:0022857">
    <property type="term" value="F:transmembrane transporter activity"/>
    <property type="evidence" value="ECO:0007669"/>
    <property type="project" value="InterPro"/>
</dbReference>
<feature type="transmembrane region" description="Helical" evidence="6">
    <location>
        <begin position="362"/>
        <end position="386"/>
    </location>
</feature>
<feature type="transmembrane region" description="Helical" evidence="6">
    <location>
        <begin position="330"/>
        <end position="350"/>
    </location>
</feature>
<evidence type="ECO:0000256" key="1">
    <source>
        <dbReference type="ARBA" id="ARBA00004141"/>
    </source>
</evidence>